<evidence type="ECO:0000313" key="2">
    <source>
        <dbReference type="EMBL" id="BDI31077.1"/>
    </source>
</evidence>
<dbReference type="PANTHER" id="PTHR30404:SF0">
    <property type="entry name" value="N-ACETYLMURAMOYL-L-ALANINE AMIDASE AMIC"/>
    <property type="match status" value="1"/>
</dbReference>
<dbReference type="GO" id="GO:0030288">
    <property type="term" value="C:outer membrane-bounded periplasmic space"/>
    <property type="evidence" value="ECO:0007669"/>
    <property type="project" value="TreeGrafter"/>
</dbReference>
<dbReference type="EMBL" id="AP025739">
    <property type="protein sequence ID" value="BDI31077.1"/>
    <property type="molecule type" value="Genomic_DNA"/>
</dbReference>
<evidence type="ECO:0000313" key="3">
    <source>
        <dbReference type="Proteomes" id="UP000287394"/>
    </source>
</evidence>
<dbReference type="CDD" id="cd02696">
    <property type="entry name" value="MurNAc-LAA"/>
    <property type="match status" value="1"/>
</dbReference>
<accession>A0A402CSH3</accession>
<proteinExistence type="predicted"/>
<sequence>MTKQVFLALALVFVSQAAWPAPPVPLSHQWEKGSQKGGDSLQGYVVCVDPGHTSETSAGTQSRDGKLTERHLNWVVAVRLQKLLEAEGATVVMTKTSENEFVTNMRRAEIANNAHAALFLRLHCDSGGGRGFATYYPARQGTAHGVTGPSLSVLKASAAAASVFHKAAIDQLGGALPDHGLRTEAGTRIGGKQGALTGSIFSKVPALTVEMVVLSNDRDYNFARTEAGQEKIAEALLAGVEADALQH</sequence>
<dbReference type="Proteomes" id="UP000287394">
    <property type="component" value="Chromosome"/>
</dbReference>
<name>A0A402CSH3_9BACT</name>
<dbReference type="AlphaFoldDB" id="A0A402CSH3"/>
<dbReference type="KEGG" id="ccot:CCAX7_31280"/>
<reference evidence="2 3" key="1">
    <citation type="journal article" date="2019" name="Int. J. Syst. Evol. Microbiol.">
        <title>Capsulimonas corticalis gen. nov., sp. nov., an aerobic capsulated bacterium, of a novel bacterial order, Capsulimonadales ord. nov., of the class Armatimonadia of the phylum Armatimonadetes.</title>
        <authorList>
            <person name="Li J."/>
            <person name="Kudo C."/>
            <person name="Tonouchi A."/>
        </authorList>
    </citation>
    <scope>NUCLEOTIDE SEQUENCE [LARGE SCALE GENOMIC DNA]</scope>
    <source>
        <strain evidence="2 3">AX-7</strain>
    </source>
</reference>
<dbReference type="Pfam" id="PF01520">
    <property type="entry name" value="Amidase_3"/>
    <property type="match status" value="1"/>
</dbReference>
<protein>
    <submittedName>
        <fullName evidence="2">Uncharacterized protein</fullName>
    </submittedName>
</protein>
<dbReference type="InterPro" id="IPR002508">
    <property type="entry name" value="MurNAc-LAA_cat"/>
</dbReference>
<organism evidence="2 3">
    <name type="scientific">Capsulimonas corticalis</name>
    <dbReference type="NCBI Taxonomy" id="2219043"/>
    <lineage>
        <taxon>Bacteria</taxon>
        <taxon>Bacillati</taxon>
        <taxon>Armatimonadota</taxon>
        <taxon>Armatimonadia</taxon>
        <taxon>Capsulimonadales</taxon>
        <taxon>Capsulimonadaceae</taxon>
        <taxon>Capsulimonas</taxon>
    </lineage>
</organism>
<dbReference type="SUPFAM" id="SSF53187">
    <property type="entry name" value="Zn-dependent exopeptidases"/>
    <property type="match status" value="1"/>
</dbReference>
<keyword evidence="3" id="KW-1185">Reference proteome</keyword>
<dbReference type="GO" id="GO:0008745">
    <property type="term" value="F:N-acetylmuramoyl-L-alanine amidase activity"/>
    <property type="evidence" value="ECO:0007669"/>
    <property type="project" value="InterPro"/>
</dbReference>
<keyword evidence="1" id="KW-0378">Hydrolase</keyword>
<dbReference type="PANTHER" id="PTHR30404">
    <property type="entry name" value="N-ACETYLMURAMOYL-L-ALANINE AMIDASE"/>
    <property type="match status" value="1"/>
</dbReference>
<dbReference type="SMART" id="SM00646">
    <property type="entry name" value="Ami_3"/>
    <property type="match status" value="1"/>
</dbReference>
<dbReference type="OrthoDB" id="9798182at2"/>
<dbReference type="RefSeq" id="WP_119320352.1">
    <property type="nucleotide sequence ID" value="NZ_AP025739.1"/>
</dbReference>
<dbReference type="InterPro" id="IPR050695">
    <property type="entry name" value="N-acetylmuramoyl_amidase_3"/>
</dbReference>
<gene>
    <name evidence="2" type="ORF">CCAX7_31280</name>
</gene>
<dbReference type="Gene3D" id="3.40.630.40">
    <property type="entry name" value="Zn-dependent exopeptidases"/>
    <property type="match status" value="1"/>
</dbReference>
<dbReference type="FunCoup" id="A0A402CSH3">
    <property type="interactions" value="146"/>
</dbReference>
<dbReference type="GO" id="GO:0009253">
    <property type="term" value="P:peptidoglycan catabolic process"/>
    <property type="evidence" value="ECO:0007669"/>
    <property type="project" value="InterPro"/>
</dbReference>
<evidence type="ECO:0000256" key="1">
    <source>
        <dbReference type="ARBA" id="ARBA00022801"/>
    </source>
</evidence>